<dbReference type="PANTHER" id="PTHR36966:SF1">
    <property type="entry name" value="REP-ASSOCIATED TYROSINE TRANSPOSASE"/>
    <property type="match status" value="1"/>
</dbReference>
<dbReference type="NCBIfam" id="NF047646">
    <property type="entry name" value="REP_Tyr_transpos"/>
    <property type="match status" value="1"/>
</dbReference>
<dbReference type="Proteomes" id="UP001597090">
    <property type="component" value="Unassembled WGS sequence"/>
</dbReference>
<feature type="domain" description="Transposase IS200-like" evidence="1">
    <location>
        <begin position="9"/>
        <end position="132"/>
    </location>
</feature>
<dbReference type="InterPro" id="IPR002686">
    <property type="entry name" value="Transposase_17"/>
</dbReference>
<reference evidence="3" key="1">
    <citation type="journal article" date="2019" name="Int. J. Syst. Evol. Microbiol.">
        <title>The Global Catalogue of Microorganisms (GCM) 10K type strain sequencing project: providing services to taxonomists for standard genome sequencing and annotation.</title>
        <authorList>
            <consortium name="The Broad Institute Genomics Platform"/>
            <consortium name="The Broad Institute Genome Sequencing Center for Infectious Disease"/>
            <person name="Wu L."/>
            <person name="Ma J."/>
        </authorList>
    </citation>
    <scope>NUCLEOTIDE SEQUENCE [LARGE SCALE GENOMIC DNA]</scope>
    <source>
        <strain evidence="3">CCUG 55491</strain>
    </source>
</reference>
<sequence>MTNYRRAHAPGASYFFTVNLARRDCTLLTERIDDLRNALRYVRAHHPFAIDAMVVLPEHLHAVWTLPQDDADHSLRWRLLKTWFSRQLPRGERRGDSRIAKGERGIWQRRYWEHLIRDDDDLRRHVDYIHFNPVKHGHVARVADWPYSTFHRHVAEGRLPPDWGIAVGTGAGFGERG</sequence>
<dbReference type="Gene3D" id="3.30.70.1290">
    <property type="entry name" value="Transposase IS200-like"/>
    <property type="match status" value="1"/>
</dbReference>
<dbReference type="InterPro" id="IPR052715">
    <property type="entry name" value="RAYT_transposase"/>
</dbReference>
<keyword evidence="3" id="KW-1185">Reference proteome</keyword>
<evidence type="ECO:0000313" key="2">
    <source>
        <dbReference type="EMBL" id="MFD0740402.1"/>
    </source>
</evidence>
<dbReference type="InterPro" id="IPR036515">
    <property type="entry name" value="Transposase_17_sf"/>
</dbReference>
<name>A0ABW2YVB0_9GAMM</name>
<protein>
    <submittedName>
        <fullName evidence="2">Transposase</fullName>
    </submittedName>
</protein>
<dbReference type="EMBL" id="JBHTIH010000008">
    <property type="protein sequence ID" value="MFD0740402.1"/>
    <property type="molecule type" value="Genomic_DNA"/>
</dbReference>
<gene>
    <name evidence="2" type="ORF">ACFQZQ_14045</name>
</gene>
<dbReference type="RefSeq" id="WP_386813553.1">
    <property type="nucleotide sequence ID" value="NZ_JBHTIH010000008.1"/>
</dbReference>
<dbReference type="SUPFAM" id="SSF143422">
    <property type="entry name" value="Transposase IS200-like"/>
    <property type="match status" value="1"/>
</dbReference>
<evidence type="ECO:0000259" key="1">
    <source>
        <dbReference type="SMART" id="SM01321"/>
    </source>
</evidence>
<dbReference type="SMART" id="SM01321">
    <property type="entry name" value="Y1_Tnp"/>
    <property type="match status" value="1"/>
</dbReference>
<evidence type="ECO:0000313" key="3">
    <source>
        <dbReference type="Proteomes" id="UP001597090"/>
    </source>
</evidence>
<comment type="caution">
    <text evidence="2">The sequence shown here is derived from an EMBL/GenBank/DDBJ whole genome shotgun (WGS) entry which is preliminary data.</text>
</comment>
<dbReference type="PANTHER" id="PTHR36966">
    <property type="entry name" value="REP-ASSOCIATED TYROSINE TRANSPOSASE"/>
    <property type="match status" value="1"/>
</dbReference>
<organism evidence="2 3">
    <name type="scientific">Lysobacter koreensis</name>
    <dbReference type="NCBI Taxonomy" id="266122"/>
    <lineage>
        <taxon>Bacteria</taxon>
        <taxon>Pseudomonadati</taxon>
        <taxon>Pseudomonadota</taxon>
        <taxon>Gammaproteobacteria</taxon>
        <taxon>Lysobacterales</taxon>
        <taxon>Lysobacteraceae</taxon>
        <taxon>Lysobacter</taxon>
    </lineage>
</organism>
<accession>A0ABW2YVB0</accession>
<proteinExistence type="predicted"/>